<evidence type="ECO:0000313" key="2">
    <source>
        <dbReference type="Proteomes" id="UP001303368"/>
    </source>
</evidence>
<name>A0AAX4B091_9CAUD</name>
<dbReference type="EMBL" id="OQ831730">
    <property type="protein sequence ID" value="WNG73423.1"/>
    <property type="molecule type" value="Genomic_DNA"/>
</dbReference>
<dbReference type="Proteomes" id="UP001303368">
    <property type="component" value="Segment"/>
</dbReference>
<sequence>MPLVRMEVKCINNKIMFTDERLCSTVCCGVDILDLLLTPD</sequence>
<evidence type="ECO:0008006" key="3">
    <source>
        <dbReference type="Google" id="ProtNLM"/>
    </source>
</evidence>
<keyword evidence="2" id="KW-1185">Reference proteome</keyword>
<evidence type="ECO:0000313" key="1">
    <source>
        <dbReference type="EMBL" id="WNG73423.1"/>
    </source>
</evidence>
<proteinExistence type="predicted"/>
<gene>
    <name evidence="1" type="ORF">109_022</name>
</gene>
<reference evidence="1 2" key="1">
    <citation type="journal article" date="2023" name="Antimicrob. Agents Chemother.">
        <title>Phage-antibiotic combinations against multidrug-resistant Pseudomonas aeruginosa in in vitro static and dynamic biofilm models.</title>
        <authorList>
            <person name="Holger D.J."/>
            <person name="El Ghali A."/>
            <person name="Bhutani N."/>
            <person name="Lev K.L."/>
            <person name="Stamper K."/>
            <person name="Kebriaei R."/>
            <person name="Kunz Coyne A.J."/>
            <person name="Morisette T."/>
            <person name="Shah R."/>
            <person name="Alexander J."/>
            <person name="Lehman S.M."/>
            <person name="Rojas L.J."/>
            <person name="Marshall S.H."/>
            <person name="Bonomo R.A."/>
            <person name="Rybak M.J."/>
        </authorList>
    </citation>
    <scope>NUCLEOTIDE SEQUENCE [LARGE SCALE GENOMIC DNA]</scope>
</reference>
<protein>
    <recommendedName>
        <fullName evidence="3">Phage protein</fullName>
    </recommendedName>
</protein>
<organism evidence="1 2">
    <name type="scientific">Pseudomonas phage 109</name>
    <dbReference type="NCBI Taxonomy" id="3056216"/>
    <lineage>
        <taxon>Viruses</taxon>
        <taxon>Duplodnaviria</taxon>
        <taxon>Heunggongvirae</taxon>
        <taxon>Uroviricota</taxon>
        <taxon>Caudoviricetes</taxon>
        <taxon>Lindbergviridae</taxon>
        <taxon>Pbunavirus</taxon>
        <taxon>Pbunavirus pv109</taxon>
    </lineage>
</organism>
<accession>A0AAX4B091</accession>